<keyword evidence="1" id="KW-0614">Plasmid</keyword>
<dbReference type="AlphaFoldDB" id="A0A6G6J8F7"/>
<proteinExistence type="predicted"/>
<dbReference type="RefSeq" id="WP_017519894.1">
    <property type="nucleotide sequence ID" value="NZ_CP049142.1"/>
</dbReference>
<organism evidence="1 2">
    <name type="scientific">Pseudomonas nitroreducens</name>
    <dbReference type="NCBI Taxonomy" id="46680"/>
    <lineage>
        <taxon>Bacteria</taxon>
        <taxon>Pseudomonadati</taxon>
        <taxon>Pseudomonadota</taxon>
        <taxon>Gammaproteobacteria</taxon>
        <taxon>Pseudomonadales</taxon>
        <taxon>Pseudomonadaceae</taxon>
        <taxon>Pseudomonas</taxon>
    </lineage>
</organism>
<evidence type="ECO:0000313" key="2">
    <source>
        <dbReference type="Proteomes" id="UP000501063"/>
    </source>
</evidence>
<dbReference type="Proteomes" id="UP000501063">
    <property type="component" value="Plasmid pPniHBP1_1"/>
</dbReference>
<reference evidence="1 2" key="1">
    <citation type="submission" date="2020-02" db="EMBL/GenBank/DDBJ databases">
        <title>Integrative conjugative elements (ICEs) and plasmids drive adaptation of Pseudomonas nitroreducens strain HBP1 to wastewater environment.</title>
        <authorList>
            <person name="Sentchilo V."/>
            <person name="Carraro N."/>
            <person name="Bertelli C."/>
            <person name="van der Meer J.R."/>
        </authorList>
    </citation>
    <scope>NUCLEOTIDE SEQUENCE [LARGE SCALE GENOMIC DNA]</scope>
    <source>
        <strain evidence="1 2">HBP1</strain>
        <plasmid evidence="2">ppnihbp1_1</plasmid>
    </source>
</reference>
<gene>
    <name evidence="1" type="ORF">G5B91_35430</name>
</gene>
<sequence>MAWTSISHPPVAINHDDFTLRSEPVQGLYKDGTQAVVRWYPPSEDCEGSWKTTCASAWDVTGYITHWRELFSPRLESTTAYVVEDEQLDTLKTIVKGLYGDGQNVSPDRRRDLANQLHHLVGTIQSQCIELETYLCGVSAHL</sequence>
<accession>A0A6G6J8F7</accession>
<dbReference type="EMBL" id="CP049142">
    <property type="protein sequence ID" value="QIE91619.1"/>
    <property type="molecule type" value="Genomic_DNA"/>
</dbReference>
<geneLocation type="plasmid" evidence="2">
    <name>ppnihbp1_1</name>
</geneLocation>
<evidence type="ECO:0000313" key="1">
    <source>
        <dbReference type="EMBL" id="QIE91619.1"/>
    </source>
</evidence>
<dbReference type="KEGG" id="pnt:G5B91_35430"/>
<name>A0A6G6J8F7_PSENT</name>
<protein>
    <submittedName>
        <fullName evidence="1">Uncharacterized protein</fullName>
    </submittedName>
</protein>